<keyword evidence="1 3" id="KW-0560">Oxidoreductase</keyword>
<accession>A0ABW0V0B1</accession>
<dbReference type="GO" id="GO:0016491">
    <property type="term" value="F:oxidoreductase activity"/>
    <property type="evidence" value="ECO:0007669"/>
    <property type="project" value="UniProtKB-KW"/>
</dbReference>
<dbReference type="InterPro" id="IPR036188">
    <property type="entry name" value="FAD/NAD-bd_sf"/>
</dbReference>
<sequence length="348" mass="35938">MTAGAGMPVVVVGAGVVGASVAYHLARRGVEVTLLDREPSPAAGVTGGSFAWIGGLGGDWPGGARDLRELVLADHRRLESELPDVVVRRSGSLTWGGDTEGPLGEGRFEVGPEAIRALEPRLRTPPERAVHTPSDRGVDPVPFTTALVRAACARGARAVFGATVTALRTVGGRVEGVLSSAGYHPASTVVLAAGTEVARLAEPLGVDLPVATSPACLVRLTAPPGLVRTVVACPGFEVREVRDGHVLMTVPVDGTAPERRALGHLRSAFTGADDCRVLECRVSARPMPAGGPLLGHVAPGVYVTVTHSAVTLAPTVGRLVAAEIATGEPAQELRRCRPRGLPPDSWTT</sequence>
<protein>
    <submittedName>
        <fullName evidence="3">NAD(P)/FAD-dependent oxidoreductase</fullName>
        <ecNumber evidence="3">1.-.-.-</ecNumber>
    </submittedName>
</protein>
<feature type="domain" description="FAD dependent oxidoreductase" evidence="2">
    <location>
        <begin position="9"/>
        <end position="322"/>
    </location>
</feature>
<dbReference type="Proteomes" id="UP001596154">
    <property type="component" value="Unassembled WGS sequence"/>
</dbReference>
<comment type="caution">
    <text evidence="3">The sequence shown here is derived from an EMBL/GenBank/DDBJ whole genome shotgun (WGS) entry which is preliminary data.</text>
</comment>
<dbReference type="EMBL" id="JBHSNY010000015">
    <property type="protein sequence ID" value="MFC5638843.1"/>
    <property type="molecule type" value="Genomic_DNA"/>
</dbReference>
<evidence type="ECO:0000313" key="3">
    <source>
        <dbReference type="EMBL" id="MFC5638843.1"/>
    </source>
</evidence>
<dbReference type="Gene3D" id="3.50.50.60">
    <property type="entry name" value="FAD/NAD(P)-binding domain"/>
    <property type="match status" value="1"/>
</dbReference>
<dbReference type="RefSeq" id="WP_381030206.1">
    <property type="nucleotide sequence ID" value="NZ_JBHSNY010000015.1"/>
</dbReference>
<proteinExistence type="predicted"/>
<gene>
    <name evidence="3" type="ORF">ACFPZJ_34820</name>
</gene>
<evidence type="ECO:0000259" key="2">
    <source>
        <dbReference type="Pfam" id="PF01266"/>
    </source>
</evidence>
<dbReference type="InterPro" id="IPR006076">
    <property type="entry name" value="FAD-dep_OxRdtase"/>
</dbReference>
<dbReference type="Pfam" id="PF01266">
    <property type="entry name" value="DAO"/>
    <property type="match status" value="1"/>
</dbReference>
<reference evidence="4" key="1">
    <citation type="journal article" date="2019" name="Int. J. Syst. Evol. Microbiol.">
        <title>The Global Catalogue of Microorganisms (GCM) 10K type strain sequencing project: providing services to taxonomists for standard genome sequencing and annotation.</title>
        <authorList>
            <consortium name="The Broad Institute Genomics Platform"/>
            <consortium name="The Broad Institute Genome Sequencing Center for Infectious Disease"/>
            <person name="Wu L."/>
            <person name="Ma J."/>
        </authorList>
    </citation>
    <scope>NUCLEOTIDE SEQUENCE [LARGE SCALE GENOMIC DNA]</scope>
    <source>
        <strain evidence="4">CGMCC 4.7248</strain>
    </source>
</reference>
<keyword evidence="4" id="KW-1185">Reference proteome</keyword>
<dbReference type="Gene3D" id="3.30.9.10">
    <property type="entry name" value="D-Amino Acid Oxidase, subunit A, domain 2"/>
    <property type="match status" value="1"/>
</dbReference>
<evidence type="ECO:0000313" key="4">
    <source>
        <dbReference type="Proteomes" id="UP001596154"/>
    </source>
</evidence>
<evidence type="ECO:0000256" key="1">
    <source>
        <dbReference type="ARBA" id="ARBA00023002"/>
    </source>
</evidence>
<dbReference type="PANTHER" id="PTHR13847:SF289">
    <property type="entry name" value="GLYCINE OXIDASE"/>
    <property type="match status" value="1"/>
</dbReference>
<organism evidence="3 4">
    <name type="scientific">Streptomyces bullii</name>
    <dbReference type="NCBI Taxonomy" id="349910"/>
    <lineage>
        <taxon>Bacteria</taxon>
        <taxon>Bacillati</taxon>
        <taxon>Actinomycetota</taxon>
        <taxon>Actinomycetes</taxon>
        <taxon>Kitasatosporales</taxon>
        <taxon>Streptomycetaceae</taxon>
        <taxon>Streptomyces</taxon>
    </lineage>
</organism>
<dbReference type="EC" id="1.-.-.-" evidence="3"/>
<name>A0ABW0V0B1_9ACTN</name>
<dbReference type="SUPFAM" id="SSF51905">
    <property type="entry name" value="FAD/NAD(P)-binding domain"/>
    <property type="match status" value="1"/>
</dbReference>
<dbReference type="PANTHER" id="PTHR13847">
    <property type="entry name" value="SARCOSINE DEHYDROGENASE-RELATED"/>
    <property type="match status" value="1"/>
</dbReference>